<feature type="chain" id="PRO_5040999587" evidence="1">
    <location>
        <begin position="18"/>
        <end position="225"/>
    </location>
</feature>
<evidence type="ECO:0000313" key="2">
    <source>
        <dbReference type="EMBL" id="GMI20665.1"/>
    </source>
</evidence>
<accession>A0A9W7L1T5</accession>
<dbReference type="AlphaFoldDB" id="A0A9W7L1T5"/>
<keyword evidence="3" id="KW-1185">Reference proteome</keyword>
<feature type="signal peptide" evidence="1">
    <location>
        <begin position="1"/>
        <end position="17"/>
    </location>
</feature>
<sequence>MFFIPLLLCEMIRITVSSETQEDYGRLLSRSMSMVTRFGNIENTFGEDGEEEELYIPLDFDIVSIDAIMVRKEKENDARAAQDIPLPPSGFSASHEEKIKQGNDMLEWARTGLGAEHSFEVAHFNYSKVGGPERLLGVKAARDMEPGDIACRMPFNSLMTAHTIESDPVLVGALGFYSVAYKDTYDNMTDGERPDYYLLPLVLLYHMSLGEKVSVGDFVVKKGDE</sequence>
<organism evidence="2 3">
    <name type="scientific">Triparma retinervis</name>
    <dbReference type="NCBI Taxonomy" id="2557542"/>
    <lineage>
        <taxon>Eukaryota</taxon>
        <taxon>Sar</taxon>
        <taxon>Stramenopiles</taxon>
        <taxon>Ochrophyta</taxon>
        <taxon>Bolidophyceae</taxon>
        <taxon>Parmales</taxon>
        <taxon>Triparmaceae</taxon>
        <taxon>Triparma</taxon>
    </lineage>
</organism>
<comment type="caution">
    <text evidence="2">The sequence shown here is derived from an EMBL/GenBank/DDBJ whole genome shotgun (WGS) entry which is preliminary data.</text>
</comment>
<evidence type="ECO:0000256" key="1">
    <source>
        <dbReference type="SAM" id="SignalP"/>
    </source>
</evidence>
<gene>
    <name evidence="2" type="ORF">TrRE_jg9732</name>
</gene>
<dbReference type="EMBL" id="BRXZ01008061">
    <property type="protein sequence ID" value="GMI20665.1"/>
    <property type="molecule type" value="Genomic_DNA"/>
</dbReference>
<reference evidence="2" key="1">
    <citation type="submission" date="2022-07" db="EMBL/GenBank/DDBJ databases">
        <title>Genome analysis of Parmales, a sister group of diatoms, reveals the evolutionary specialization of diatoms from phago-mixotrophs to photoautotrophs.</title>
        <authorList>
            <person name="Ban H."/>
            <person name="Sato S."/>
            <person name="Yoshikawa S."/>
            <person name="Kazumasa Y."/>
            <person name="Nakamura Y."/>
            <person name="Ichinomiya M."/>
            <person name="Saitoh K."/>
            <person name="Sato N."/>
            <person name="Blanc-Mathieu R."/>
            <person name="Endo H."/>
            <person name="Kuwata A."/>
            <person name="Ogata H."/>
        </authorList>
    </citation>
    <scope>NUCLEOTIDE SEQUENCE</scope>
</reference>
<proteinExistence type="predicted"/>
<dbReference type="Proteomes" id="UP001165082">
    <property type="component" value="Unassembled WGS sequence"/>
</dbReference>
<evidence type="ECO:0000313" key="3">
    <source>
        <dbReference type="Proteomes" id="UP001165082"/>
    </source>
</evidence>
<name>A0A9W7L1T5_9STRA</name>
<keyword evidence="1" id="KW-0732">Signal</keyword>
<protein>
    <submittedName>
        <fullName evidence="2">Uncharacterized protein</fullName>
    </submittedName>
</protein>